<dbReference type="EMBL" id="MDAL01000002">
    <property type="protein sequence ID" value="PMN94903.1"/>
    <property type="molecule type" value="Genomic_DNA"/>
</dbReference>
<dbReference type="AlphaFoldDB" id="A0A2N7LH59"/>
<sequence length="151" mass="17594">MSENKSRWLKEYLGISSSDLIGLDFKEKLELIESSIYEELNNNPSLYDDSNFFPLALNELVVLYSTYGDYDRFYTILDNIDGENANMLFSEPVFYRFTSAARISLDSSNGFLKYFLDYHPNSIFSLEGLGDFYPDLDGKDYLDFLNCMYKK</sequence>
<accession>A0A2N7LH59</accession>
<name>A0A2N7LH59_9GAMM</name>
<comment type="caution">
    <text evidence="1">The sequence shown here is derived from an EMBL/GenBank/DDBJ whole genome shotgun (WGS) entry which is preliminary data.</text>
</comment>
<organism evidence="1 2">
    <name type="scientific">Enterovibrio norvegicus</name>
    <dbReference type="NCBI Taxonomy" id="188144"/>
    <lineage>
        <taxon>Bacteria</taxon>
        <taxon>Pseudomonadati</taxon>
        <taxon>Pseudomonadota</taxon>
        <taxon>Gammaproteobacteria</taxon>
        <taxon>Vibrionales</taxon>
        <taxon>Vibrionaceae</taxon>
        <taxon>Enterovibrio</taxon>
    </lineage>
</organism>
<reference evidence="2" key="1">
    <citation type="submission" date="2016-07" db="EMBL/GenBank/DDBJ databases">
        <title>Nontailed viruses are major unrecognized killers of bacteria in the ocean.</title>
        <authorList>
            <person name="Kauffman K."/>
            <person name="Hussain F."/>
            <person name="Yang J."/>
            <person name="Arevalo P."/>
            <person name="Brown J."/>
            <person name="Cutler M."/>
            <person name="Kelly L."/>
            <person name="Polz M.F."/>
        </authorList>
    </citation>
    <scope>NUCLEOTIDE SEQUENCE [LARGE SCALE GENOMIC DNA]</scope>
    <source>
        <strain evidence="2">10N.261.45.A10</strain>
    </source>
</reference>
<gene>
    <name evidence="1" type="ORF">BCT23_02400</name>
</gene>
<protein>
    <submittedName>
        <fullName evidence="1">Uncharacterized protein</fullName>
    </submittedName>
</protein>
<dbReference type="Proteomes" id="UP000235387">
    <property type="component" value="Unassembled WGS sequence"/>
</dbReference>
<evidence type="ECO:0000313" key="1">
    <source>
        <dbReference type="EMBL" id="PMN94903.1"/>
    </source>
</evidence>
<evidence type="ECO:0000313" key="2">
    <source>
        <dbReference type="Proteomes" id="UP000235387"/>
    </source>
</evidence>
<proteinExistence type="predicted"/>